<evidence type="ECO:0000313" key="2">
    <source>
        <dbReference type="EMBL" id="TGB00977.1"/>
    </source>
</evidence>
<dbReference type="InterPro" id="IPR008979">
    <property type="entry name" value="Galactose-bd-like_sf"/>
</dbReference>
<dbReference type="AlphaFoldDB" id="A0A4Z0GU47"/>
<gene>
    <name evidence="2" type="ORF">E4099_21370</name>
</gene>
<dbReference type="Proteomes" id="UP000297948">
    <property type="component" value="Unassembled WGS sequence"/>
</dbReference>
<feature type="domain" description="NAD glycohydrolase translocation F5/8 type C" evidence="1">
    <location>
        <begin position="48"/>
        <end position="170"/>
    </location>
</feature>
<dbReference type="InterPro" id="IPR057561">
    <property type="entry name" value="NADase_transloc"/>
</dbReference>
<comment type="caution">
    <text evidence="2">The sequence shown here is derived from an EMBL/GenBank/DDBJ whole genome shotgun (WGS) entry which is preliminary data.</text>
</comment>
<evidence type="ECO:0000313" key="3">
    <source>
        <dbReference type="Proteomes" id="UP000297948"/>
    </source>
</evidence>
<dbReference type="SUPFAM" id="SSF49785">
    <property type="entry name" value="Galactose-binding domain-like"/>
    <property type="match status" value="1"/>
</dbReference>
<dbReference type="Pfam" id="PF25302">
    <property type="entry name" value="NADase_transloc"/>
    <property type="match status" value="1"/>
</dbReference>
<protein>
    <recommendedName>
        <fullName evidence="1">NAD glycohydrolase translocation F5/8 type C domain-containing protein</fullName>
    </recommendedName>
</protein>
<accession>A0A4Z0GU47</accession>
<organism evidence="2 3">
    <name type="scientific">Streptomyces palmae</name>
    <dbReference type="NCBI Taxonomy" id="1701085"/>
    <lineage>
        <taxon>Bacteria</taxon>
        <taxon>Bacillati</taxon>
        <taxon>Actinomycetota</taxon>
        <taxon>Actinomycetes</taxon>
        <taxon>Kitasatosporales</taxon>
        <taxon>Streptomycetaceae</taxon>
        <taxon>Streptomyces</taxon>
    </lineage>
</organism>
<sequence>MLSLILLAGAWFGRSQLSRVFHFTQDRTSKLEALRPMDARASSAAPGHQAGAAFDGFNNRYWAPAKAGAGTGQYLEAEFEKPVKLRKMLITSGSSAKEDEFLLQARPSELIVNLTDADGKHSTKKIELRDQPGEQSFDVRGSDVVAVRLTVEGAYGTRENRRLALAEVEFFGRR</sequence>
<proteinExistence type="predicted"/>
<reference evidence="2 3" key="1">
    <citation type="submission" date="2019-03" db="EMBL/GenBank/DDBJ databases">
        <authorList>
            <person name="Gonzalez-Pimentel J.L."/>
        </authorList>
    </citation>
    <scope>NUCLEOTIDE SEQUENCE [LARGE SCALE GENOMIC DNA]</scope>
    <source>
        <strain evidence="2 3">JCM 31289</strain>
    </source>
</reference>
<dbReference type="Gene3D" id="2.60.120.260">
    <property type="entry name" value="Galactose-binding domain-like"/>
    <property type="match status" value="1"/>
</dbReference>
<evidence type="ECO:0000259" key="1">
    <source>
        <dbReference type="Pfam" id="PF25302"/>
    </source>
</evidence>
<dbReference type="OrthoDB" id="3808044at2"/>
<name>A0A4Z0GU47_9ACTN</name>
<dbReference type="EMBL" id="SRID01000226">
    <property type="protein sequence ID" value="TGB00977.1"/>
    <property type="molecule type" value="Genomic_DNA"/>
</dbReference>
<keyword evidence="3" id="KW-1185">Reference proteome</keyword>
<dbReference type="NCBIfam" id="NF047619">
    <property type="entry name" value="NADase_discoid"/>
    <property type="match status" value="1"/>
</dbReference>